<evidence type="ECO:0000313" key="4">
    <source>
        <dbReference type="EMBL" id="RJK95938.1"/>
    </source>
</evidence>
<name>A0A3A3YWF8_9ACTN</name>
<dbReference type="InterPro" id="IPR056823">
    <property type="entry name" value="TEN-like_YD-shell"/>
</dbReference>
<dbReference type="InterPro" id="IPR022385">
    <property type="entry name" value="Rhs_assc_core"/>
</dbReference>
<dbReference type="InterPro" id="IPR006530">
    <property type="entry name" value="YD"/>
</dbReference>
<dbReference type="Pfam" id="PF25023">
    <property type="entry name" value="TEN_YD-shell"/>
    <property type="match status" value="1"/>
</dbReference>
<dbReference type="PANTHER" id="PTHR32305:SF15">
    <property type="entry name" value="PROTEIN RHSA-RELATED"/>
    <property type="match status" value="1"/>
</dbReference>
<feature type="region of interest" description="Disordered" evidence="2">
    <location>
        <begin position="34"/>
        <end position="54"/>
    </location>
</feature>
<dbReference type="Proteomes" id="UP000265614">
    <property type="component" value="Unassembled WGS sequence"/>
</dbReference>
<evidence type="ECO:0000259" key="3">
    <source>
        <dbReference type="Pfam" id="PF25023"/>
    </source>
</evidence>
<keyword evidence="1" id="KW-0677">Repeat</keyword>
<feature type="domain" description="Teneurin-like YD-shell" evidence="3">
    <location>
        <begin position="275"/>
        <end position="362"/>
    </location>
</feature>
<keyword evidence="5" id="KW-1185">Reference proteome</keyword>
<dbReference type="NCBIfam" id="TIGR03696">
    <property type="entry name" value="Rhs_assc_core"/>
    <property type="match status" value="1"/>
</dbReference>
<sequence length="501" mass="54942">MQLRAVELTTHLRRRSAPRLARWPWARIRHPVPRPDGLLKTTTLPTGNGHAETRTYDNAGKLKTLTNKRGTTVLSSAAYDYDPNGNPTRITRQDEVVTYQYNVWNMLLQACYTTSCDTSGATTDTYFKYRYDKNGNRTTKERPVGGVNEVTTYTYNAADQLTAKDGPSGPCANYEYDDNGNLTRQCGMTYAYNDANKLTAATSTGGATNGSTQRYTYDGDGNRLTAATSTGTTAPAAANTTKYQWDLNNPLPQLARETNGSNALQRRYTQGLDTIAMTTGAGTFYYHYDGLGSVTALTNATGTVQAQYNYEAYGDLRRSTQTAGAPTNPLRYTGEYYDTFTDTYHLRARQYDTHLGRFTQTDPHPAQVADPYVGRYVYVNNKPTTLVDPSGRIAGKASATSGGDAGTFSASLTCDFGVCEVIVGIVSDFRVFAWSFSYLVIASGDYHAEIDSGESLFGTYEIYDSYDFEADTFGPVYVIVTATAIGFGVSISRPLHLDLAQ</sequence>
<dbReference type="AlphaFoldDB" id="A0A3A3YWF8"/>
<dbReference type="InterPro" id="IPR050708">
    <property type="entry name" value="T6SS_VgrG/RHS"/>
</dbReference>
<evidence type="ECO:0000256" key="2">
    <source>
        <dbReference type="SAM" id="MobiDB-lite"/>
    </source>
</evidence>
<dbReference type="PANTHER" id="PTHR32305">
    <property type="match status" value="1"/>
</dbReference>
<organism evidence="4 5">
    <name type="scientific">Vallicoccus soli</name>
    <dbReference type="NCBI Taxonomy" id="2339232"/>
    <lineage>
        <taxon>Bacteria</taxon>
        <taxon>Bacillati</taxon>
        <taxon>Actinomycetota</taxon>
        <taxon>Actinomycetes</taxon>
        <taxon>Motilibacterales</taxon>
        <taxon>Vallicoccaceae</taxon>
        <taxon>Vallicoccus</taxon>
    </lineage>
</organism>
<comment type="caution">
    <text evidence="4">The sequence shown here is derived from an EMBL/GenBank/DDBJ whole genome shotgun (WGS) entry which is preliminary data.</text>
</comment>
<accession>A0A3A3YWF8</accession>
<dbReference type="Gene3D" id="2.180.10.10">
    <property type="entry name" value="RHS repeat-associated core"/>
    <property type="match status" value="1"/>
</dbReference>
<protein>
    <submittedName>
        <fullName evidence="4">RHS repeat-associated core domain-containing protein</fullName>
    </submittedName>
</protein>
<reference evidence="4 5" key="1">
    <citation type="submission" date="2018-09" db="EMBL/GenBank/DDBJ databases">
        <title>YIM 75000 draft genome.</title>
        <authorList>
            <person name="Tang S."/>
            <person name="Feng Y."/>
        </authorList>
    </citation>
    <scope>NUCLEOTIDE SEQUENCE [LARGE SCALE GENOMIC DNA]</scope>
    <source>
        <strain evidence="4 5">YIM 75000</strain>
    </source>
</reference>
<proteinExistence type="predicted"/>
<gene>
    <name evidence="4" type="ORF">D5H78_10105</name>
</gene>
<dbReference type="NCBIfam" id="TIGR01643">
    <property type="entry name" value="YD_repeat_2x"/>
    <property type="match status" value="1"/>
</dbReference>
<evidence type="ECO:0000256" key="1">
    <source>
        <dbReference type="ARBA" id="ARBA00022737"/>
    </source>
</evidence>
<evidence type="ECO:0000313" key="5">
    <source>
        <dbReference type="Proteomes" id="UP000265614"/>
    </source>
</evidence>
<dbReference type="EMBL" id="QZEZ01000004">
    <property type="protein sequence ID" value="RJK95938.1"/>
    <property type="molecule type" value="Genomic_DNA"/>
</dbReference>